<sequence length="551" mass="58822">MSTGHGHGHHDYVDGAGRDHDHDHDDEPDVPLDENPIWRQDNVTLHSVGVDIGSSGTQLAFSRLHLRRLSEDLTSRYIVVRRESLYESPVHLTPFGADLEIDAARLGVLLDEAYAEARVTPEMIDTGAVILTGEALRRRNSEAIAEVVSERAGDLVCAMAGHHMEAMLAAYGSGAVRASSREHGRLLNIDIGGGTTKLALVEDGRVVETAAFHVGGRLIAVTDGVVTRIEPGGRRHALRAGHDLALSSPVTDDQLDDVATLMAGELLEVLNGQHTEATEGLWLTEPLSIPERLDGIVFSGGVAEYVYGTQTADFGDLGRRLGGELRRSAEGGLLPAPVLPAAERIRATVLGASQYTVQLSGITSHLDSAERTLPRRNLPVARPTYVLGDTVDSGAMADALREHLGRFTQGDGDLAVALSWSGDPEYHRLRAFGEGIVKGLSSRLAAGERLYLVVEGDIARTLGRILRDELGVENDLLILDGLLLRDFDYVDLGLVRQPSGTVPVTIKSLVFNDMDAAGCACSLELVGARNSAVGADLGFGVPVSGGHDRCS</sequence>
<name>A0A931A8M1_9ACTN</name>
<dbReference type="InterPro" id="IPR009377">
    <property type="entry name" value="EutA"/>
</dbReference>
<dbReference type="Pfam" id="PF06277">
    <property type="entry name" value="EutA"/>
    <property type="match status" value="1"/>
</dbReference>
<dbReference type="Gene3D" id="3.30.420.150">
    <property type="entry name" value="Exopolyphosphatase. Domain 2"/>
    <property type="match status" value="1"/>
</dbReference>
<evidence type="ECO:0000256" key="1">
    <source>
        <dbReference type="SAM" id="MobiDB-lite"/>
    </source>
</evidence>
<dbReference type="EMBL" id="JADOGI010000014">
    <property type="protein sequence ID" value="MBF8185459.1"/>
    <property type="molecule type" value="Genomic_DNA"/>
</dbReference>
<accession>A0A931A8M1</accession>
<feature type="region of interest" description="Disordered" evidence="1">
    <location>
        <begin position="1"/>
        <end position="35"/>
    </location>
</feature>
<proteinExistence type="predicted"/>
<comment type="caution">
    <text evidence="2">The sequence shown here is derived from an EMBL/GenBank/DDBJ whole genome shotgun (WGS) entry which is preliminary data.</text>
</comment>
<protein>
    <submittedName>
        <fullName evidence="2">Ethanolamine ammonia-lyase reactivating factor EutA</fullName>
    </submittedName>
</protein>
<dbReference type="AlphaFoldDB" id="A0A931A8M1"/>
<dbReference type="InterPro" id="IPR043129">
    <property type="entry name" value="ATPase_NBD"/>
</dbReference>
<dbReference type="Proteomes" id="UP000605361">
    <property type="component" value="Unassembled WGS sequence"/>
</dbReference>
<gene>
    <name evidence="2" type="ORF">ITP53_06840</name>
</gene>
<dbReference type="SUPFAM" id="SSF53067">
    <property type="entry name" value="Actin-like ATPase domain"/>
    <property type="match status" value="1"/>
</dbReference>
<reference evidence="2" key="1">
    <citation type="submission" date="2020-11" db="EMBL/GenBank/DDBJ databases">
        <title>Whole-genome analyses of Nonomuraea sp. K274.</title>
        <authorList>
            <person name="Veyisoglu A."/>
        </authorList>
    </citation>
    <scope>NUCLEOTIDE SEQUENCE</scope>
    <source>
        <strain evidence="2">K274</strain>
    </source>
</reference>
<organism evidence="2 3">
    <name type="scientific">Nonomuraea cypriaca</name>
    <dbReference type="NCBI Taxonomy" id="1187855"/>
    <lineage>
        <taxon>Bacteria</taxon>
        <taxon>Bacillati</taxon>
        <taxon>Actinomycetota</taxon>
        <taxon>Actinomycetes</taxon>
        <taxon>Streptosporangiales</taxon>
        <taxon>Streptosporangiaceae</taxon>
        <taxon>Nonomuraea</taxon>
    </lineage>
</organism>
<dbReference type="RefSeq" id="WP_195894445.1">
    <property type="nucleotide sequence ID" value="NZ_JADOGI010000014.1"/>
</dbReference>
<evidence type="ECO:0000313" key="2">
    <source>
        <dbReference type="EMBL" id="MBF8185459.1"/>
    </source>
</evidence>
<keyword evidence="3" id="KW-1185">Reference proteome</keyword>
<feature type="compositionally biased region" description="Basic and acidic residues" evidence="1">
    <location>
        <begin position="9"/>
        <end position="25"/>
    </location>
</feature>
<dbReference type="Gene3D" id="3.30.420.40">
    <property type="match status" value="1"/>
</dbReference>
<evidence type="ECO:0000313" key="3">
    <source>
        <dbReference type="Proteomes" id="UP000605361"/>
    </source>
</evidence>